<dbReference type="PANTHER" id="PTHR30204:SF97">
    <property type="entry name" value="MERR FAMILY REGULATORY PROTEIN"/>
    <property type="match status" value="1"/>
</dbReference>
<dbReference type="InterPro" id="IPR010499">
    <property type="entry name" value="AraC_E-bd"/>
</dbReference>
<dbReference type="CDD" id="cd01107">
    <property type="entry name" value="HTH_BmrR"/>
    <property type="match status" value="1"/>
</dbReference>
<sequence>MVCLTLVYTIGEFASIGRVTVRLLRYYDQIGLLAPARVDPVSGYRWYEPEQASTLTRILQLRDFGLKLDDITKIINGRLDRTGEQALLVGARDALQLEIEQNRIRLDRLDGYLRSTQGETPEPTIPVELTRIEPQRVAFATAAAAGWGPINITPVIGPLLGHVADRLEAAGVAQFGPAIAIYQADGSAGVDSDRVRVTAAYVVDHTVRSADGFDVTTLPAIEQAAVAVHHGSVASIDQSWHALMDWADRNGYQPSGVCRELYRTPGSEPQETWVTDLQQPVTHRS</sequence>
<dbReference type="InterPro" id="IPR047057">
    <property type="entry name" value="MerR_fam"/>
</dbReference>
<dbReference type="GO" id="GO:0003677">
    <property type="term" value="F:DNA binding"/>
    <property type="evidence" value="ECO:0007669"/>
    <property type="project" value="UniProtKB-KW"/>
</dbReference>
<keyword evidence="4" id="KW-1185">Reference proteome</keyword>
<dbReference type="AlphaFoldDB" id="A0A516PYZ2"/>
<dbReference type="PROSITE" id="PS50937">
    <property type="entry name" value="HTH_MERR_2"/>
    <property type="match status" value="1"/>
</dbReference>
<dbReference type="PANTHER" id="PTHR30204">
    <property type="entry name" value="REDOX-CYCLING DRUG-SENSING TRANSCRIPTIONAL ACTIVATOR SOXR"/>
    <property type="match status" value="1"/>
</dbReference>
<proteinExistence type="predicted"/>
<accession>A0A516PYZ2</accession>
<dbReference type="OrthoDB" id="7849865at2"/>
<evidence type="ECO:0000313" key="3">
    <source>
        <dbReference type="EMBL" id="QDP96384.1"/>
    </source>
</evidence>
<protein>
    <submittedName>
        <fullName evidence="3">MerR family transcriptional regulator</fullName>
    </submittedName>
</protein>
<dbReference type="KEGG" id="mik:FOE78_11155"/>
<dbReference type="InterPro" id="IPR011256">
    <property type="entry name" value="Reg_factor_effector_dom_sf"/>
</dbReference>
<evidence type="ECO:0000259" key="2">
    <source>
        <dbReference type="PROSITE" id="PS50937"/>
    </source>
</evidence>
<dbReference type="InterPro" id="IPR029442">
    <property type="entry name" value="GyrI-like"/>
</dbReference>
<dbReference type="EMBL" id="CP041692">
    <property type="protein sequence ID" value="QDP96384.1"/>
    <property type="molecule type" value="Genomic_DNA"/>
</dbReference>
<name>A0A516PYZ2_9ACTN</name>
<dbReference type="Pfam" id="PF13411">
    <property type="entry name" value="MerR_1"/>
    <property type="match status" value="1"/>
</dbReference>
<organism evidence="3 4">
    <name type="scientific">Microlunatus elymi</name>
    <dbReference type="NCBI Taxonomy" id="2596828"/>
    <lineage>
        <taxon>Bacteria</taxon>
        <taxon>Bacillati</taxon>
        <taxon>Actinomycetota</taxon>
        <taxon>Actinomycetes</taxon>
        <taxon>Propionibacteriales</taxon>
        <taxon>Propionibacteriaceae</taxon>
        <taxon>Microlunatus</taxon>
    </lineage>
</organism>
<keyword evidence="1" id="KW-0238">DNA-binding</keyword>
<dbReference type="InterPro" id="IPR000551">
    <property type="entry name" value="MerR-type_HTH_dom"/>
</dbReference>
<gene>
    <name evidence="3" type="ORF">FOE78_11155</name>
</gene>
<evidence type="ECO:0000256" key="1">
    <source>
        <dbReference type="ARBA" id="ARBA00023125"/>
    </source>
</evidence>
<dbReference type="InterPro" id="IPR009061">
    <property type="entry name" value="DNA-bd_dom_put_sf"/>
</dbReference>
<dbReference type="Gene3D" id="1.10.1660.10">
    <property type="match status" value="1"/>
</dbReference>
<dbReference type="SMART" id="SM00871">
    <property type="entry name" value="AraC_E_bind"/>
    <property type="match status" value="1"/>
</dbReference>
<evidence type="ECO:0000313" key="4">
    <source>
        <dbReference type="Proteomes" id="UP000319263"/>
    </source>
</evidence>
<dbReference type="Pfam" id="PF06445">
    <property type="entry name" value="GyrI-like"/>
    <property type="match status" value="1"/>
</dbReference>
<feature type="domain" description="HTH merR-type" evidence="2">
    <location>
        <begin position="7"/>
        <end position="77"/>
    </location>
</feature>
<dbReference type="Gene3D" id="3.20.80.10">
    <property type="entry name" value="Regulatory factor, effector binding domain"/>
    <property type="match status" value="1"/>
</dbReference>
<dbReference type="SMART" id="SM00422">
    <property type="entry name" value="HTH_MERR"/>
    <property type="match status" value="1"/>
</dbReference>
<dbReference type="SUPFAM" id="SSF46955">
    <property type="entry name" value="Putative DNA-binding domain"/>
    <property type="match status" value="1"/>
</dbReference>
<reference evidence="3 4" key="1">
    <citation type="submission" date="2019-07" db="EMBL/GenBank/DDBJ databases">
        <title>Microlunatus dokdonensis sp. nov. isolated from the rhizospheric soil of the wild plant Elymus tsukushiensis.</title>
        <authorList>
            <person name="Ghim S.-Y."/>
            <person name="Hwang Y.-J."/>
            <person name="Son J.-S."/>
            <person name="Shin J.-H."/>
        </authorList>
    </citation>
    <scope>NUCLEOTIDE SEQUENCE [LARGE SCALE GENOMIC DNA]</scope>
    <source>
        <strain evidence="3 4">KUDC0627</strain>
    </source>
</reference>
<dbReference type="GO" id="GO:0003700">
    <property type="term" value="F:DNA-binding transcription factor activity"/>
    <property type="evidence" value="ECO:0007669"/>
    <property type="project" value="InterPro"/>
</dbReference>
<dbReference type="Proteomes" id="UP000319263">
    <property type="component" value="Chromosome"/>
</dbReference>
<dbReference type="SUPFAM" id="SSF55136">
    <property type="entry name" value="Probable bacterial effector-binding domain"/>
    <property type="match status" value="1"/>
</dbReference>